<proteinExistence type="predicted"/>
<gene>
    <name evidence="2" type="ORF">H2200_004009</name>
</gene>
<dbReference type="Proteomes" id="UP001172673">
    <property type="component" value="Unassembled WGS sequence"/>
</dbReference>
<keyword evidence="3" id="KW-1185">Reference proteome</keyword>
<sequence length="477" mass="53573">MALQRVDFQLSKTLHLNAEDIDATDPPAIPDIMPNPPLQPTFTTYSNGYRAGIQVFKQRIPARPADGRGTAHPYEVATHKSLHPILFQMEPVPNQLAGGPVPKLLDEATDQPVLGNDGTELRYFSHLPRWVDHDVSGMLMELWLRLDPRLEMRDIMNRINLHPMKRARSSGSFSMRRNRFREAIEVPPYNSGRQHPEAFEVDVISNRSREQMLLNTCMIVDWPNKRMLKPVMSDDRTIIGYIDSRLPLDYFLRGFPNLPDPIPIPSDRQQIVLALRHRLQTLAMTQNLGTHSDNYKRLPANLTPSWWHKNADPATATPMLLIDGPPGKTHNEWIAELFLQYPGITRTGVQRTTPSRPAPAAAPVAPPAPALLQPPPPMEVAPLPPAALPAQQAPVAQPGQAIFDPSAGDGAPVGPWGCEDGMGGFHHYVEPAHRQWVMEEAARRAQEQTALDEERREVEDAVRFAMRNCVRHSLYDN</sequence>
<dbReference type="AlphaFoldDB" id="A0AA39CLA2"/>
<evidence type="ECO:0000313" key="2">
    <source>
        <dbReference type="EMBL" id="KAJ9612412.1"/>
    </source>
</evidence>
<name>A0AA39CLA2_9EURO</name>
<evidence type="ECO:0000313" key="3">
    <source>
        <dbReference type="Proteomes" id="UP001172673"/>
    </source>
</evidence>
<dbReference type="EMBL" id="JAPDRK010000005">
    <property type="protein sequence ID" value="KAJ9612412.1"/>
    <property type="molecule type" value="Genomic_DNA"/>
</dbReference>
<feature type="region of interest" description="Disordered" evidence="1">
    <location>
        <begin position="349"/>
        <end position="372"/>
    </location>
</feature>
<reference evidence="2" key="1">
    <citation type="submission" date="2022-10" db="EMBL/GenBank/DDBJ databases">
        <title>Culturing micro-colonial fungi from biological soil crusts in the Mojave desert and describing Neophaeococcomyces mojavensis, and introducing the new genera and species Taxawa tesnikishii.</title>
        <authorList>
            <person name="Kurbessoian T."/>
            <person name="Stajich J.E."/>
        </authorList>
    </citation>
    <scope>NUCLEOTIDE SEQUENCE</scope>
    <source>
        <strain evidence="2">TK_41</strain>
    </source>
</reference>
<organism evidence="2 3">
    <name type="scientific">Cladophialophora chaetospira</name>
    <dbReference type="NCBI Taxonomy" id="386627"/>
    <lineage>
        <taxon>Eukaryota</taxon>
        <taxon>Fungi</taxon>
        <taxon>Dikarya</taxon>
        <taxon>Ascomycota</taxon>
        <taxon>Pezizomycotina</taxon>
        <taxon>Eurotiomycetes</taxon>
        <taxon>Chaetothyriomycetidae</taxon>
        <taxon>Chaetothyriales</taxon>
        <taxon>Herpotrichiellaceae</taxon>
        <taxon>Cladophialophora</taxon>
    </lineage>
</organism>
<comment type="caution">
    <text evidence="2">The sequence shown here is derived from an EMBL/GenBank/DDBJ whole genome shotgun (WGS) entry which is preliminary data.</text>
</comment>
<accession>A0AA39CLA2</accession>
<protein>
    <submittedName>
        <fullName evidence="2">Uncharacterized protein</fullName>
    </submittedName>
</protein>
<evidence type="ECO:0000256" key="1">
    <source>
        <dbReference type="SAM" id="MobiDB-lite"/>
    </source>
</evidence>